<dbReference type="Gene3D" id="2.40.30.170">
    <property type="match status" value="1"/>
</dbReference>
<name>A0ABW5YLR8_9FLAO</name>
<dbReference type="Gene3D" id="1.10.287.470">
    <property type="entry name" value="Helix hairpin bin"/>
    <property type="match status" value="1"/>
</dbReference>
<evidence type="ECO:0000256" key="2">
    <source>
        <dbReference type="ARBA" id="ARBA00022692"/>
    </source>
</evidence>
<feature type="transmembrane region" description="Helical" evidence="5">
    <location>
        <begin position="25"/>
        <end position="47"/>
    </location>
</feature>
<comment type="caution">
    <text evidence="6">The sequence shown here is derived from an EMBL/GenBank/DDBJ whole genome shotgun (WGS) entry which is preliminary data.</text>
</comment>
<accession>A0ABW5YLR8</accession>
<dbReference type="Proteomes" id="UP001597534">
    <property type="component" value="Unassembled WGS sequence"/>
</dbReference>
<evidence type="ECO:0000256" key="5">
    <source>
        <dbReference type="SAM" id="Phobius"/>
    </source>
</evidence>
<reference evidence="7" key="1">
    <citation type="journal article" date="2019" name="Int. J. Syst. Evol. Microbiol.">
        <title>The Global Catalogue of Microorganisms (GCM) 10K type strain sequencing project: providing services to taxonomists for standard genome sequencing and annotation.</title>
        <authorList>
            <consortium name="The Broad Institute Genomics Platform"/>
            <consortium name="The Broad Institute Genome Sequencing Center for Infectious Disease"/>
            <person name="Wu L."/>
            <person name="Ma J."/>
        </authorList>
    </citation>
    <scope>NUCLEOTIDE SEQUENCE [LARGE SCALE GENOMIC DNA]</scope>
    <source>
        <strain evidence="7">KCTC 22671</strain>
    </source>
</reference>
<comment type="subcellular location">
    <subcellularLocation>
        <location evidence="1">Membrane</location>
        <topology evidence="1">Single-pass membrane protein</topology>
    </subcellularLocation>
</comment>
<dbReference type="PANTHER" id="PTHR30386:SF26">
    <property type="entry name" value="TRANSPORT PROTEIN COMB"/>
    <property type="match status" value="1"/>
</dbReference>
<sequence>MPELNNIELRSEEVQDVLTKIPSWILRWGSVVILSIILILFAVSYWVKYPDTITTEITITTSTPPEKLIAKTSGKIDKILVQDKALVKSNTPLAIIENSADYKEVFKLKSVLDTINLDESKFPLKLFIGANLGDLEAPFALFLKEYITSDLNKQLKPFQVESSAQSFEGKQLNERLNLLINQKEINKAELQLQKKDIDRYEQLFKKGIISAQEIEKQRLQYLQAEKAYQSLLSSISQLRSSLNDLNRNSQVTKINENKENVNLERSVLQSFYQLKKAVKDWELQYAFIGSINGKVSYLQVWSENQFIQSGETLFSIVPTESNSFIGKLKAQAQNSGKIKVGQKVNIRLANYPDREFGIIEGKVKNISLTPDKEGNLLIDIELPKGLQTSYKKDIDFQQEMIGTADVITEDLRLIERLLYQFRDVFRR</sequence>
<keyword evidence="2 5" id="KW-0812">Transmembrane</keyword>
<evidence type="ECO:0000256" key="4">
    <source>
        <dbReference type="ARBA" id="ARBA00023136"/>
    </source>
</evidence>
<keyword evidence="7" id="KW-1185">Reference proteome</keyword>
<dbReference type="RefSeq" id="WP_379811629.1">
    <property type="nucleotide sequence ID" value="NZ_JBHUPC010000013.1"/>
</dbReference>
<keyword evidence="3 5" id="KW-1133">Transmembrane helix</keyword>
<organism evidence="6 7">
    <name type="scientific">Flavobacterium chuncheonense</name>
    <dbReference type="NCBI Taxonomy" id="2026653"/>
    <lineage>
        <taxon>Bacteria</taxon>
        <taxon>Pseudomonadati</taxon>
        <taxon>Bacteroidota</taxon>
        <taxon>Flavobacteriia</taxon>
        <taxon>Flavobacteriales</taxon>
        <taxon>Flavobacteriaceae</taxon>
        <taxon>Flavobacterium</taxon>
    </lineage>
</organism>
<keyword evidence="4 5" id="KW-0472">Membrane</keyword>
<evidence type="ECO:0000256" key="3">
    <source>
        <dbReference type="ARBA" id="ARBA00022989"/>
    </source>
</evidence>
<proteinExistence type="predicted"/>
<dbReference type="EMBL" id="JBHUPC010000013">
    <property type="protein sequence ID" value="MFD2892008.1"/>
    <property type="molecule type" value="Genomic_DNA"/>
</dbReference>
<evidence type="ECO:0000313" key="7">
    <source>
        <dbReference type="Proteomes" id="UP001597534"/>
    </source>
</evidence>
<evidence type="ECO:0000313" key="6">
    <source>
        <dbReference type="EMBL" id="MFD2892008.1"/>
    </source>
</evidence>
<dbReference type="PANTHER" id="PTHR30386">
    <property type="entry name" value="MEMBRANE FUSION SUBUNIT OF EMRAB-TOLC MULTIDRUG EFFLUX PUMP"/>
    <property type="match status" value="1"/>
</dbReference>
<dbReference type="InterPro" id="IPR050739">
    <property type="entry name" value="MFP"/>
</dbReference>
<dbReference type="PRINTS" id="PR01490">
    <property type="entry name" value="RTXTOXIND"/>
</dbReference>
<evidence type="ECO:0000256" key="1">
    <source>
        <dbReference type="ARBA" id="ARBA00004167"/>
    </source>
</evidence>
<protein>
    <submittedName>
        <fullName evidence="6">HlyD family secretion protein</fullName>
    </submittedName>
</protein>
<gene>
    <name evidence="6" type="ORF">ACFS5J_08300</name>
</gene>